<dbReference type="InterPro" id="IPR039425">
    <property type="entry name" value="RNA_pol_sigma-70-like"/>
</dbReference>
<dbReference type="InterPro" id="IPR014284">
    <property type="entry name" value="RNA_pol_sigma-70_dom"/>
</dbReference>
<dbReference type="Pfam" id="PF07638">
    <property type="entry name" value="Sigma70_ECF"/>
    <property type="match status" value="1"/>
</dbReference>
<dbReference type="Gene3D" id="1.10.10.10">
    <property type="entry name" value="Winged helix-like DNA-binding domain superfamily/Winged helix DNA-binding domain"/>
    <property type="match status" value="1"/>
</dbReference>
<dbReference type="AlphaFoldDB" id="A0A1T4X9S3"/>
<organism evidence="5 6">
    <name type="scientific">Prosthecobacter debontii</name>
    <dbReference type="NCBI Taxonomy" id="48467"/>
    <lineage>
        <taxon>Bacteria</taxon>
        <taxon>Pseudomonadati</taxon>
        <taxon>Verrucomicrobiota</taxon>
        <taxon>Verrucomicrobiia</taxon>
        <taxon>Verrucomicrobiales</taxon>
        <taxon>Verrucomicrobiaceae</taxon>
        <taxon>Prosthecobacter</taxon>
    </lineage>
</organism>
<dbReference type="NCBIfam" id="TIGR02999">
    <property type="entry name" value="Sig-70_X6"/>
    <property type="match status" value="1"/>
</dbReference>
<dbReference type="CDD" id="cd06171">
    <property type="entry name" value="Sigma70_r4"/>
    <property type="match status" value="1"/>
</dbReference>
<evidence type="ECO:0000256" key="2">
    <source>
        <dbReference type="ARBA" id="ARBA00023082"/>
    </source>
</evidence>
<keyword evidence="3" id="KW-0804">Transcription</keyword>
<dbReference type="OrthoDB" id="192047at2"/>
<dbReference type="GO" id="GO:0016987">
    <property type="term" value="F:sigma factor activity"/>
    <property type="evidence" value="ECO:0007669"/>
    <property type="project" value="UniProtKB-KW"/>
</dbReference>
<protein>
    <submittedName>
        <fullName evidence="5">RNA polymerase, sigma subunit, ECF family</fullName>
    </submittedName>
</protein>
<evidence type="ECO:0000313" key="5">
    <source>
        <dbReference type="EMBL" id="SKA85858.1"/>
    </source>
</evidence>
<reference evidence="6" key="1">
    <citation type="submission" date="2017-02" db="EMBL/GenBank/DDBJ databases">
        <authorList>
            <person name="Varghese N."/>
            <person name="Submissions S."/>
        </authorList>
    </citation>
    <scope>NUCLEOTIDE SEQUENCE [LARGE SCALE GENOMIC DNA]</scope>
    <source>
        <strain evidence="6">ATCC 700200</strain>
    </source>
</reference>
<dbReference type="Proteomes" id="UP000190774">
    <property type="component" value="Unassembled WGS sequence"/>
</dbReference>
<dbReference type="InterPro" id="IPR013324">
    <property type="entry name" value="RNA_pol_sigma_r3/r4-like"/>
</dbReference>
<dbReference type="GO" id="GO:0006352">
    <property type="term" value="P:DNA-templated transcription initiation"/>
    <property type="evidence" value="ECO:0007669"/>
    <property type="project" value="InterPro"/>
</dbReference>
<evidence type="ECO:0000256" key="1">
    <source>
        <dbReference type="ARBA" id="ARBA00023015"/>
    </source>
</evidence>
<feature type="domain" description="RNA polymerase sigma-70 ECF-like HTH" evidence="4">
    <location>
        <begin position="1"/>
        <end position="181"/>
    </location>
</feature>
<evidence type="ECO:0000313" key="6">
    <source>
        <dbReference type="Proteomes" id="UP000190774"/>
    </source>
</evidence>
<dbReference type="InterPro" id="IPR011517">
    <property type="entry name" value="RNA_pol_sigma70_ECF-like"/>
</dbReference>
<gene>
    <name evidence="5" type="ORF">SAMN02745166_01217</name>
</gene>
<name>A0A1T4X9S3_9BACT</name>
<evidence type="ECO:0000259" key="4">
    <source>
        <dbReference type="Pfam" id="PF07638"/>
    </source>
</evidence>
<dbReference type="PANTHER" id="PTHR43133:SF39">
    <property type="entry name" value="SIMILAR TO RNA POLYMERASE SIGMA-E FACTOR"/>
    <property type="match status" value="1"/>
</dbReference>
<evidence type="ECO:0000256" key="3">
    <source>
        <dbReference type="ARBA" id="ARBA00023163"/>
    </source>
</evidence>
<dbReference type="SUPFAM" id="SSF88659">
    <property type="entry name" value="Sigma3 and sigma4 domains of RNA polymerase sigma factors"/>
    <property type="match status" value="1"/>
</dbReference>
<proteinExistence type="predicted"/>
<dbReference type="InterPro" id="IPR053812">
    <property type="entry name" value="HTH_Sigma70_ECF-like"/>
</dbReference>
<dbReference type="EMBL" id="FUYE01000003">
    <property type="protein sequence ID" value="SKA85858.1"/>
    <property type="molecule type" value="Genomic_DNA"/>
</dbReference>
<dbReference type="NCBIfam" id="TIGR02937">
    <property type="entry name" value="sigma70-ECF"/>
    <property type="match status" value="1"/>
</dbReference>
<dbReference type="STRING" id="48467.SAMN02745166_01217"/>
<keyword evidence="2" id="KW-0731">Sigma factor</keyword>
<keyword evidence="1" id="KW-0805">Transcription regulation</keyword>
<dbReference type="RefSeq" id="WP_078812417.1">
    <property type="nucleotide sequence ID" value="NZ_FUYE01000003.1"/>
</dbReference>
<accession>A0A1T4X9S3</accession>
<dbReference type="PANTHER" id="PTHR43133">
    <property type="entry name" value="RNA POLYMERASE ECF-TYPE SIGMA FACTO"/>
    <property type="match status" value="1"/>
</dbReference>
<dbReference type="InterPro" id="IPR036388">
    <property type="entry name" value="WH-like_DNA-bd_sf"/>
</dbReference>
<sequence>MNQITLLLQACQQGQESAPNQLLTAVYAELRKLAAAKMARELPGQTLQATALVHEAWLKLGAANFQNRSHYFGAAAEAMRRILIDRARRRRAVRHGAGQEQVMLDDDLPVAAPVAQDDELLAVHEALDKLAAEDPRKAELVKLHYFVGLTFAEAAEVLGVSEPTAKRDWAYARAWLHREISTMG</sequence>
<keyword evidence="6" id="KW-1185">Reference proteome</keyword>